<evidence type="ECO:0000313" key="2">
    <source>
        <dbReference type="EMBL" id="KAK2022532.1"/>
    </source>
</evidence>
<feature type="region of interest" description="Disordered" evidence="1">
    <location>
        <begin position="67"/>
        <end position="186"/>
    </location>
</feature>
<accession>A0AAD9H680</accession>
<name>A0AAD9H680_9PEZI</name>
<sequence length="578" mass="64620">MAKMDFDKNEIYHFLDCHQNSKRSGSIPAVYQATQGLGSRRDHVLSEDNKLFDFYFDYALYARDPKDNPPTPLIMADDGPQSVHDSGSTTETSSIRTPETLPSNPESPLTDGYGPSISEDHRYENDDLAGPDPNDFANHPFLFPRLDQKPNPPRKQNLQVPAETKKRSRPDSPNGKKRVVKDVSKTNQVRSNRSCMRCRIQKVDCTTAGTCDRCIKAYSGDSESACVRGELATALDLSPARFAGLDRKAEREAKQSLKFVQPRYYGSIHRGHVVFGRGQNGARLSTALQNYCRMSDDGRRPIYQGCVLARENNGVPSYDALVRWGEEIVFPEDANTFEGLVELFIKEYSAPCRSGGPRRPQMELLNDVHKMKVMYKICCEENFDFVRENTRAVEPLPLLAKAEFRAVARMALEQFEKSALRALDKYLAPKKVPEREAPALWASLWQLLFIYRDLLRTPSRRGGSSPSPCAGAGNAAPLLNAVAVFYAAHFRTSASLKLSLDCVWDYSRDPLKTGQAALAGIFDHALRLRDTLHRTIAAGTDGIDNRLKGLVVDPEMKVLNRRQPGKKPAKGKHVISVV</sequence>
<dbReference type="Proteomes" id="UP001232148">
    <property type="component" value="Unassembled WGS sequence"/>
</dbReference>
<organism evidence="2 3">
    <name type="scientific">Colletotrichum zoysiae</name>
    <dbReference type="NCBI Taxonomy" id="1216348"/>
    <lineage>
        <taxon>Eukaryota</taxon>
        <taxon>Fungi</taxon>
        <taxon>Dikarya</taxon>
        <taxon>Ascomycota</taxon>
        <taxon>Pezizomycotina</taxon>
        <taxon>Sordariomycetes</taxon>
        <taxon>Hypocreomycetidae</taxon>
        <taxon>Glomerellales</taxon>
        <taxon>Glomerellaceae</taxon>
        <taxon>Colletotrichum</taxon>
        <taxon>Colletotrichum graminicola species complex</taxon>
    </lineage>
</organism>
<evidence type="ECO:0000256" key="1">
    <source>
        <dbReference type="SAM" id="MobiDB-lite"/>
    </source>
</evidence>
<gene>
    <name evidence="2" type="ORF">LX32DRAFT_191822</name>
</gene>
<dbReference type="AlphaFoldDB" id="A0AAD9H680"/>
<dbReference type="EMBL" id="MU843039">
    <property type="protein sequence ID" value="KAK2022532.1"/>
    <property type="molecule type" value="Genomic_DNA"/>
</dbReference>
<proteinExistence type="predicted"/>
<evidence type="ECO:0000313" key="3">
    <source>
        <dbReference type="Proteomes" id="UP001232148"/>
    </source>
</evidence>
<protein>
    <recommendedName>
        <fullName evidence="4">Zn(2)-C6 fungal-type domain-containing protein</fullName>
    </recommendedName>
</protein>
<feature type="compositionally biased region" description="Polar residues" evidence="1">
    <location>
        <begin position="83"/>
        <end position="107"/>
    </location>
</feature>
<evidence type="ECO:0008006" key="4">
    <source>
        <dbReference type="Google" id="ProtNLM"/>
    </source>
</evidence>
<comment type="caution">
    <text evidence="2">The sequence shown here is derived from an EMBL/GenBank/DDBJ whole genome shotgun (WGS) entry which is preliminary data.</text>
</comment>
<reference evidence="2" key="1">
    <citation type="submission" date="2021-06" db="EMBL/GenBank/DDBJ databases">
        <title>Comparative genomics, transcriptomics and evolutionary studies reveal genomic signatures of adaptation to plant cell wall in hemibiotrophic fungi.</title>
        <authorList>
            <consortium name="DOE Joint Genome Institute"/>
            <person name="Baroncelli R."/>
            <person name="Diaz J.F."/>
            <person name="Benocci T."/>
            <person name="Peng M."/>
            <person name="Battaglia E."/>
            <person name="Haridas S."/>
            <person name="Andreopoulos W."/>
            <person name="Labutti K."/>
            <person name="Pangilinan J."/>
            <person name="Floch G.L."/>
            <person name="Makela M.R."/>
            <person name="Henrissat B."/>
            <person name="Grigoriev I.V."/>
            <person name="Crouch J.A."/>
            <person name="De Vries R.P."/>
            <person name="Sukno S.A."/>
            <person name="Thon M.R."/>
        </authorList>
    </citation>
    <scope>NUCLEOTIDE SEQUENCE</scope>
    <source>
        <strain evidence="2">MAFF235873</strain>
    </source>
</reference>
<keyword evidence="3" id="KW-1185">Reference proteome</keyword>